<dbReference type="Proteomes" id="UP000216429">
    <property type="component" value="Unassembled WGS sequence"/>
</dbReference>
<comment type="similarity">
    <text evidence="1">Belongs to the peptidase M20 family.</text>
</comment>
<dbReference type="EMBL" id="NEVU01000003">
    <property type="protein sequence ID" value="OZI71600.1"/>
    <property type="molecule type" value="Genomic_DNA"/>
</dbReference>
<name>A0A261VDD8_9BORD</name>
<evidence type="ECO:0000256" key="1">
    <source>
        <dbReference type="ARBA" id="ARBA00006153"/>
    </source>
</evidence>
<evidence type="ECO:0000256" key="2">
    <source>
        <dbReference type="ARBA" id="ARBA00022801"/>
    </source>
</evidence>
<proteinExistence type="inferred from homology"/>
<dbReference type="AlphaFoldDB" id="A0A261VDD8"/>
<dbReference type="PANTHER" id="PTHR32494:SF5">
    <property type="entry name" value="ALLANTOATE AMIDOHYDROLASE"/>
    <property type="match status" value="1"/>
</dbReference>
<dbReference type="InterPro" id="IPR010158">
    <property type="entry name" value="Amidase_Cbmase"/>
</dbReference>
<evidence type="ECO:0000313" key="4">
    <source>
        <dbReference type="Proteomes" id="UP000216429"/>
    </source>
</evidence>
<reference evidence="4" key="1">
    <citation type="submission" date="2017-05" db="EMBL/GenBank/DDBJ databases">
        <title>Complete and WGS of Bordetella genogroups.</title>
        <authorList>
            <person name="Spilker T."/>
            <person name="Lipuma J."/>
        </authorList>
    </citation>
    <scope>NUCLEOTIDE SEQUENCE [LARGE SCALE GENOMIC DNA]</scope>
    <source>
        <strain evidence="4">AU6712</strain>
    </source>
</reference>
<dbReference type="Gene3D" id="3.30.70.360">
    <property type="match status" value="1"/>
</dbReference>
<gene>
    <name evidence="3" type="ORF">CAL22_17485</name>
</gene>
<dbReference type="SUPFAM" id="SSF53187">
    <property type="entry name" value="Zn-dependent exopeptidases"/>
    <property type="match status" value="1"/>
</dbReference>
<dbReference type="InterPro" id="IPR036264">
    <property type="entry name" value="Bact_exopeptidase_dim_dom"/>
</dbReference>
<dbReference type="Pfam" id="PF01546">
    <property type="entry name" value="Peptidase_M20"/>
    <property type="match status" value="1"/>
</dbReference>
<accession>A0A261VDD8</accession>
<evidence type="ECO:0000313" key="3">
    <source>
        <dbReference type="EMBL" id="OZI71600.1"/>
    </source>
</evidence>
<comment type="caution">
    <text evidence="3">The sequence shown here is derived from an EMBL/GenBank/DDBJ whole genome shotgun (WGS) entry which is preliminary data.</text>
</comment>
<keyword evidence="4" id="KW-1185">Reference proteome</keyword>
<dbReference type="SUPFAM" id="SSF55031">
    <property type="entry name" value="Bacterial exopeptidase dimerisation domain"/>
    <property type="match status" value="1"/>
</dbReference>
<dbReference type="OrthoDB" id="9808195at2"/>
<dbReference type="PANTHER" id="PTHR32494">
    <property type="entry name" value="ALLANTOATE DEIMINASE-RELATED"/>
    <property type="match status" value="1"/>
</dbReference>
<keyword evidence="2" id="KW-0378">Hydrolase</keyword>
<evidence type="ECO:0008006" key="5">
    <source>
        <dbReference type="Google" id="ProtNLM"/>
    </source>
</evidence>
<organism evidence="3 4">
    <name type="scientific">Bordetella genomosp. 12</name>
    <dbReference type="NCBI Taxonomy" id="463035"/>
    <lineage>
        <taxon>Bacteria</taxon>
        <taxon>Pseudomonadati</taxon>
        <taxon>Pseudomonadota</taxon>
        <taxon>Betaproteobacteria</taxon>
        <taxon>Burkholderiales</taxon>
        <taxon>Alcaligenaceae</taxon>
        <taxon>Bordetella</taxon>
    </lineage>
</organism>
<dbReference type="InterPro" id="IPR002933">
    <property type="entry name" value="Peptidase_M20"/>
</dbReference>
<protein>
    <recommendedName>
        <fullName evidence="5">Peptidase M20 dimerisation domain-containing protein</fullName>
    </recommendedName>
</protein>
<dbReference type="Gene3D" id="3.40.630.10">
    <property type="entry name" value="Zn peptidases"/>
    <property type="match status" value="1"/>
</dbReference>
<dbReference type="GO" id="GO:0016813">
    <property type="term" value="F:hydrolase activity, acting on carbon-nitrogen (but not peptide) bonds, in linear amidines"/>
    <property type="evidence" value="ECO:0007669"/>
    <property type="project" value="InterPro"/>
</dbReference>
<sequence>MAAMDDAWEQWEHAGADLVVTVGQISTNPREHAFSKVAGEVDCCLDVRSQSADVLLDFDRLVRASAAEAAQRTRTQVDFGPQTGSSPALMDAALVRQLQADAADLGIAAKLMASGAGHDTAVFAQQGVRSAMIFVRNENGSHNPDEAMSLDDFGLGACLLAGILARDEPGGGLAEKTV</sequence>